<dbReference type="GO" id="GO:0016787">
    <property type="term" value="F:hydrolase activity"/>
    <property type="evidence" value="ECO:0007669"/>
    <property type="project" value="UniProtKB-KW"/>
</dbReference>
<evidence type="ECO:0000256" key="7">
    <source>
        <dbReference type="ARBA" id="ARBA00023242"/>
    </source>
</evidence>
<keyword evidence="6" id="KW-0378">Hydrolase</keyword>
<feature type="compositionally biased region" description="Basic and acidic residues" evidence="9">
    <location>
        <begin position="104"/>
        <end position="115"/>
    </location>
</feature>
<feature type="compositionally biased region" description="Basic and acidic residues" evidence="9">
    <location>
        <begin position="224"/>
        <end position="237"/>
    </location>
</feature>
<feature type="region of interest" description="Disordered" evidence="9">
    <location>
        <begin position="676"/>
        <end position="695"/>
    </location>
</feature>
<evidence type="ECO:0000256" key="8">
    <source>
        <dbReference type="PROSITE-ProRule" id="PRU00042"/>
    </source>
</evidence>
<evidence type="ECO:0000313" key="12">
    <source>
        <dbReference type="Proteomes" id="UP000252519"/>
    </source>
</evidence>
<dbReference type="STRING" id="29170.A0A368G0W7"/>
<dbReference type="PROSITE" id="PS00028">
    <property type="entry name" value="ZINC_FINGER_C2H2_1"/>
    <property type="match status" value="1"/>
</dbReference>
<comment type="caution">
    <text evidence="11">The sequence shown here is derived from an EMBL/GenBank/DDBJ whole genome shotgun (WGS) entry which is preliminary data.</text>
</comment>
<comment type="cofactor">
    <cofactor evidence="1">
        <name>a divalent metal cation</name>
        <dbReference type="ChEBI" id="CHEBI:60240"/>
    </cofactor>
</comment>
<feature type="compositionally biased region" description="Basic and acidic residues" evidence="9">
    <location>
        <begin position="355"/>
        <end position="365"/>
    </location>
</feature>
<dbReference type="Pfam" id="PF13359">
    <property type="entry name" value="DDE_Tnp_4"/>
    <property type="match status" value="1"/>
</dbReference>
<organism evidence="11 12">
    <name type="scientific">Ancylostoma caninum</name>
    <name type="common">Dog hookworm</name>
    <dbReference type="NCBI Taxonomy" id="29170"/>
    <lineage>
        <taxon>Eukaryota</taxon>
        <taxon>Metazoa</taxon>
        <taxon>Ecdysozoa</taxon>
        <taxon>Nematoda</taxon>
        <taxon>Chromadorea</taxon>
        <taxon>Rhabditida</taxon>
        <taxon>Rhabditina</taxon>
        <taxon>Rhabditomorpha</taxon>
        <taxon>Strongyloidea</taxon>
        <taxon>Ancylostomatidae</taxon>
        <taxon>Ancylostomatinae</taxon>
        <taxon>Ancylostoma</taxon>
    </lineage>
</organism>
<dbReference type="GO" id="GO:0008270">
    <property type="term" value="F:zinc ion binding"/>
    <property type="evidence" value="ECO:0007669"/>
    <property type="project" value="UniProtKB-KW"/>
</dbReference>
<dbReference type="GO" id="GO:0004518">
    <property type="term" value="F:nuclease activity"/>
    <property type="evidence" value="ECO:0007669"/>
    <property type="project" value="UniProtKB-KW"/>
</dbReference>
<feature type="compositionally biased region" description="Acidic residues" evidence="9">
    <location>
        <begin position="93"/>
        <end position="103"/>
    </location>
</feature>
<dbReference type="GO" id="GO:0005634">
    <property type="term" value="C:nucleus"/>
    <property type="evidence" value="ECO:0007669"/>
    <property type="project" value="UniProtKB-SubCell"/>
</dbReference>
<dbReference type="InterPro" id="IPR045249">
    <property type="entry name" value="HARBI1-like"/>
</dbReference>
<feature type="region of interest" description="Disordered" evidence="9">
    <location>
        <begin position="332"/>
        <end position="437"/>
    </location>
</feature>
<feature type="region of interest" description="Disordered" evidence="9">
    <location>
        <begin position="484"/>
        <end position="503"/>
    </location>
</feature>
<evidence type="ECO:0000256" key="3">
    <source>
        <dbReference type="ARBA" id="ARBA00006958"/>
    </source>
</evidence>
<feature type="region of interest" description="Disordered" evidence="9">
    <location>
        <begin position="74"/>
        <end position="115"/>
    </location>
</feature>
<keyword evidence="5" id="KW-0479">Metal-binding</keyword>
<keyword evidence="7" id="KW-0539">Nucleus</keyword>
<sequence length="1069" mass="120137">LAHRKDRIVEGPYVVCPNCQQKFPNNSELAKHWIDEHSGQEDMPGPSGAGILPMLISTLKASQRKIETIDNKSELAAHETSLTESEAASVASMEDEDDEEQDTVLERRETRARTKRQKEMAAAKMVQAIKKAEYVRLKRLRETEEQRARRLAKEAARARRKRAQETYEQRAARLRKNAERVRMKRLSGSSQERLLQMRIDDENRKLRQEMENELERAERLLKIHEESKRREQEERTGQSHSVEGSSGANTPGTDCQAIPHPSSPQLYPNVISEMPTLRDIVAWKEAISSMRKSNAFCYAVVGIRTIGLRTTFKNLMERYDFKDLVFISNPAASQAPGQTNGVEDSAQAGTSSSCSRKETSVRIDSDALFETKPGTSQPDCSKATNSEHLSAESTSNGHKAGASEERPARGGRGRKRKETRDESYSVFRPETSSTRNEGVHLQAIPSIITTMPATTPRFQIIQLQTVPARNGILQAFQPRNENIQRGPSRLVPIPPLPPSTSRGETIQIPRNEPAQPVPVNNASMQQSSANNDNFGRNYCCLICNVSRSGHEIRHTSYKRQQNIVLLACLQAQNIIDMEIAKEVYKELLRGRKRICHDHYMQAAAFIGKEVEDMWGEFPQHGIDEVPCNIREDLLAYVQVYGEYLDEAVTLNCDDIARFFYECLMKYYNRDSEPPLFKETKEEPVNPEEVSATEPVSPAEISAMDLMGPETVPPTENPAVQPSSLVLVGTASMDSEGSLSVHIDDQREGQVLGLCESANPARVFRDSSTGLDILDDEQFRKRFRMTRKTFGMLCNTLEPLLRGKRQRTATCSTGIKVGMALEILAGNNFTFAGGSVMQSSASHILTEVLETLLEWSTGMIQWPDKNDSKRISDSFFELTGLTDIVGCIDGTVVRGLQNLNVGLVADDRKRFRWVFAKFHADVDDDSVFKRSLLCKQLNEGVKTGRLIGDDAYKSEQFLLTPSEENAAIGGDNAQADVLRKTHRLVQEAIANWKRQFPILKADISFIIVLYYSLWWIVTTTVNGNEYMRRGVVSMLTCRRGPNEESVHRMCSYGLAALLQQTLDECATFIN</sequence>
<keyword evidence="8" id="KW-0862">Zinc</keyword>
<accession>A0A368G0W7</accession>
<dbReference type="Proteomes" id="UP000252519">
    <property type="component" value="Unassembled WGS sequence"/>
</dbReference>
<gene>
    <name evidence="11" type="ORF">ANCCAN_15996</name>
</gene>
<evidence type="ECO:0000256" key="2">
    <source>
        <dbReference type="ARBA" id="ARBA00004123"/>
    </source>
</evidence>
<evidence type="ECO:0000256" key="6">
    <source>
        <dbReference type="ARBA" id="ARBA00022801"/>
    </source>
</evidence>
<dbReference type="PANTHER" id="PTHR22930:SF85">
    <property type="entry name" value="GH03217P-RELATED"/>
    <property type="match status" value="1"/>
</dbReference>
<evidence type="ECO:0000256" key="5">
    <source>
        <dbReference type="ARBA" id="ARBA00022723"/>
    </source>
</evidence>
<feature type="non-terminal residue" evidence="11">
    <location>
        <position position="1"/>
    </location>
</feature>
<proteinExistence type="inferred from homology"/>
<feature type="domain" description="C2H2-type" evidence="10">
    <location>
        <begin position="14"/>
        <end position="42"/>
    </location>
</feature>
<evidence type="ECO:0000313" key="11">
    <source>
        <dbReference type="EMBL" id="RCN38113.1"/>
    </source>
</evidence>
<reference evidence="11 12" key="1">
    <citation type="submission" date="2014-10" db="EMBL/GenBank/DDBJ databases">
        <title>Draft genome of the hookworm Ancylostoma caninum.</title>
        <authorList>
            <person name="Mitreva M."/>
        </authorList>
    </citation>
    <scope>NUCLEOTIDE SEQUENCE [LARGE SCALE GENOMIC DNA]</scope>
    <source>
        <strain evidence="11 12">Baltimore</strain>
    </source>
</reference>
<comment type="similarity">
    <text evidence="3">Belongs to the HARBI1 family.</text>
</comment>
<protein>
    <submittedName>
        <fullName evidence="11">Zinc finger, C2H2 type</fullName>
    </submittedName>
</protein>
<feature type="region of interest" description="Disordered" evidence="9">
    <location>
        <begin position="224"/>
        <end position="269"/>
    </location>
</feature>
<comment type="subcellular location">
    <subcellularLocation>
        <location evidence="2">Nucleus</location>
    </subcellularLocation>
</comment>
<dbReference type="PROSITE" id="PS50157">
    <property type="entry name" value="ZINC_FINGER_C2H2_2"/>
    <property type="match status" value="1"/>
</dbReference>
<keyword evidence="4" id="KW-0540">Nuclease</keyword>
<dbReference type="PANTHER" id="PTHR22930">
    <property type="match status" value="1"/>
</dbReference>
<keyword evidence="8" id="KW-0863">Zinc-finger</keyword>
<feature type="compositionally biased region" description="Polar residues" evidence="9">
    <location>
        <begin position="332"/>
        <end position="354"/>
    </location>
</feature>
<feature type="compositionally biased region" description="Polar residues" evidence="9">
    <location>
        <begin position="373"/>
        <end position="397"/>
    </location>
</feature>
<evidence type="ECO:0000256" key="1">
    <source>
        <dbReference type="ARBA" id="ARBA00001968"/>
    </source>
</evidence>
<dbReference type="EMBL" id="JOJR01000422">
    <property type="protein sequence ID" value="RCN38113.1"/>
    <property type="molecule type" value="Genomic_DNA"/>
</dbReference>
<dbReference type="AlphaFoldDB" id="A0A368G0W7"/>
<dbReference type="InterPro" id="IPR013087">
    <property type="entry name" value="Znf_C2H2_type"/>
</dbReference>
<evidence type="ECO:0000256" key="4">
    <source>
        <dbReference type="ARBA" id="ARBA00022722"/>
    </source>
</evidence>
<dbReference type="InterPro" id="IPR027806">
    <property type="entry name" value="HARBI1_dom"/>
</dbReference>
<evidence type="ECO:0000259" key="10">
    <source>
        <dbReference type="PROSITE" id="PS50157"/>
    </source>
</evidence>
<feature type="compositionally biased region" description="Polar residues" evidence="9">
    <location>
        <begin position="238"/>
        <end position="253"/>
    </location>
</feature>
<keyword evidence="12" id="KW-1185">Reference proteome</keyword>
<evidence type="ECO:0000256" key="9">
    <source>
        <dbReference type="SAM" id="MobiDB-lite"/>
    </source>
</evidence>
<name>A0A368G0W7_ANCCA</name>
<dbReference type="OrthoDB" id="5870835at2759"/>